<evidence type="ECO:0000313" key="13">
    <source>
        <dbReference type="Proteomes" id="UP000663829"/>
    </source>
</evidence>
<dbReference type="Proteomes" id="UP000682733">
    <property type="component" value="Unassembled WGS sequence"/>
</dbReference>
<dbReference type="PANTHER" id="PTHR12042">
    <property type="entry name" value="LACTOSYLCERAMIDE 4-ALPHA-GALACTOSYLTRANSFERASE ALPHA- 1,4-GALACTOSYLTRANSFERASE"/>
    <property type="match status" value="1"/>
</dbReference>
<evidence type="ECO:0000259" key="8">
    <source>
        <dbReference type="Pfam" id="PF04572"/>
    </source>
</evidence>
<evidence type="ECO:0000313" key="9">
    <source>
        <dbReference type="EMBL" id="CAF0767102.1"/>
    </source>
</evidence>
<keyword evidence="7" id="KW-0812">Transmembrane</keyword>
<evidence type="ECO:0000256" key="3">
    <source>
        <dbReference type="ARBA" id="ARBA00022676"/>
    </source>
</evidence>
<dbReference type="InterPro" id="IPR007652">
    <property type="entry name" value="A1-4-GlycosylTfrase_dom"/>
</dbReference>
<evidence type="ECO:0000313" key="10">
    <source>
        <dbReference type="EMBL" id="CAF0788529.1"/>
    </source>
</evidence>
<dbReference type="GO" id="GO:0000139">
    <property type="term" value="C:Golgi membrane"/>
    <property type="evidence" value="ECO:0007669"/>
    <property type="project" value="UniProtKB-SubCell"/>
</dbReference>
<evidence type="ECO:0000256" key="7">
    <source>
        <dbReference type="SAM" id="Phobius"/>
    </source>
</evidence>
<dbReference type="Pfam" id="PF04572">
    <property type="entry name" value="Gb3_synth"/>
    <property type="match status" value="1"/>
</dbReference>
<evidence type="ECO:0000256" key="2">
    <source>
        <dbReference type="ARBA" id="ARBA00009003"/>
    </source>
</evidence>
<keyword evidence="4" id="KW-0808">Transferase</keyword>
<protein>
    <recommendedName>
        <fullName evidence="8">Alpha 1,4-glycosyltransferase domain-containing protein</fullName>
    </recommendedName>
</protein>
<dbReference type="GO" id="GO:0016758">
    <property type="term" value="F:hexosyltransferase activity"/>
    <property type="evidence" value="ECO:0007669"/>
    <property type="project" value="TreeGrafter"/>
</dbReference>
<evidence type="ECO:0000256" key="6">
    <source>
        <dbReference type="ARBA" id="ARBA00023136"/>
    </source>
</evidence>
<dbReference type="EMBL" id="CAJNOK010000653">
    <property type="protein sequence ID" value="CAF0767102.1"/>
    <property type="molecule type" value="Genomic_DNA"/>
</dbReference>
<dbReference type="InterPro" id="IPR007577">
    <property type="entry name" value="GlycoTrfase_DXD_sugar-bd_CS"/>
</dbReference>
<dbReference type="Gene3D" id="3.90.550.20">
    <property type="match status" value="1"/>
</dbReference>
<keyword evidence="6 7" id="KW-0472">Membrane</keyword>
<gene>
    <name evidence="10" type="ORF">GPM918_LOCUS2871</name>
    <name evidence="9" type="ORF">OVA965_LOCUS2877</name>
    <name evidence="12" type="ORF">SRO942_LOCUS2871</name>
    <name evidence="11" type="ORF">TMI583_LOCUS2876</name>
</gene>
<dbReference type="AlphaFoldDB" id="A0A813S2A5"/>
<dbReference type="EMBL" id="CAJNOQ010000331">
    <property type="protein sequence ID" value="CAF0788529.1"/>
    <property type="molecule type" value="Genomic_DNA"/>
</dbReference>
<feature type="transmembrane region" description="Helical" evidence="7">
    <location>
        <begin position="387"/>
        <end position="411"/>
    </location>
</feature>
<dbReference type="EMBL" id="CAJOBA010000653">
    <property type="protein sequence ID" value="CAF3547558.1"/>
    <property type="molecule type" value="Genomic_DNA"/>
</dbReference>
<evidence type="ECO:0000256" key="5">
    <source>
        <dbReference type="ARBA" id="ARBA00023034"/>
    </source>
</evidence>
<keyword evidence="7" id="KW-1133">Transmembrane helix</keyword>
<comment type="caution">
    <text evidence="10">The sequence shown here is derived from an EMBL/GenBank/DDBJ whole genome shotgun (WGS) entry which is preliminary data.</text>
</comment>
<dbReference type="SUPFAM" id="SSF53448">
    <property type="entry name" value="Nucleotide-diphospho-sugar transferases"/>
    <property type="match status" value="1"/>
</dbReference>
<dbReference type="Proteomes" id="UP000663829">
    <property type="component" value="Unassembled WGS sequence"/>
</dbReference>
<evidence type="ECO:0000313" key="12">
    <source>
        <dbReference type="EMBL" id="CAF3572583.1"/>
    </source>
</evidence>
<keyword evidence="3" id="KW-0328">Glycosyltransferase</keyword>
<accession>A0A813S2A5</accession>
<feature type="domain" description="Alpha 1,4-glycosyltransferase" evidence="8">
    <location>
        <begin position="249"/>
        <end position="368"/>
    </location>
</feature>
<reference evidence="10" key="1">
    <citation type="submission" date="2021-02" db="EMBL/GenBank/DDBJ databases">
        <authorList>
            <person name="Nowell W R."/>
        </authorList>
    </citation>
    <scope>NUCLEOTIDE SEQUENCE</scope>
</reference>
<keyword evidence="13" id="KW-1185">Reference proteome</keyword>
<evidence type="ECO:0000256" key="4">
    <source>
        <dbReference type="ARBA" id="ARBA00022679"/>
    </source>
</evidence>
<dbReference type="Proteomes" id="UP000677228">
    <property type="component" value="Unassembled WGS sequence"/>
</dbReference>
<dbReference type="InterPro" id="IPR051981">
    <property type="entry name" value="Glycosyltransf_32"/>
</dbReference>
<name>A0A813S2A5_9BILA</name>
<dbReference type="GO" id="GO:0006688">
    <property type="term" value="P:glycosphingolipid biosynthetic process"/>
    <property type="evidence" value="ECO:0007669"/>
    <property type="project" value="TreeGrafter"/>
</dbReference>
<evidence type="ECO:0000313" key="11">
    <source>
        <dbReference type="EMBL" id="CAF3547558.1"/>
    </source>
</evidence>
<dbReference type="PANTHER" id="PTHR12042:SF21">
    <property type="entry name" value="ALPHA1,4-GALACTOSYLTRANSFERASE 1-RELATED"/>
    <property type="match status" value="1"/>
</dbReference>
<comment type="subcellular location">
    <subcellularLocation>
        <location evidence="1">Golgi apparatus membrane</location>
        <topology evidence="1">Single-pass type II membrane protein</topology>
    </subcellularLocation>
</comment>
<evidence type="ECO:0000256" key="1">
    <source>
        <dbReference type="ARBA" id="ARBA00004323"/>
    </source>
</evidence>
<sequence length="432" mass="49548">MLFENAGFGKILTICELNVTEHASFTTLYILITQLSKASLYGVLNIFTVDFVHENLQPSSENQMSSNSSTIFHIRLPDLSTMEHELSVSNRTKIFFVQTSENEDLIVRHGCSIEAAALLHPNGLILVLMKAQYVSRIKGAYSKLNLQYKNVHFVHFNESQIYANTPLAKLNQTSRIHFIRYFVISHMSDFIRTALLYKYGGIYFDLDVIPLRKFDKFKNSVGLESQAGVNVAVLAFESGHLALDIQMDKQLASFSDNFQSLCWSCVGPTALSDALRHLCDGSELHIHQKEKCHDIDIHYTYAFYPIAYQNIPIFFHSSTSSLSIEYLIKNQSIYSIHYFHHMTMNLDIELNSPFAQIAQSFCPSIYEQLILKHNDQKHKSSFIMTNIYIILLCLLLSILCIMFSVFMTFFLPTQGRMIFNYNIIILAIQKYV</sequence>
<keyword evidence="5" id="KW-0333">Golgi apparatus</keyword>
<proteinExistence type="inferred from homology"/>
<dbReference type="EMBL" id="CAJOBC010000331">
    <property type="protein sequence ID" value="CAF3572583.1"/>
    <property type="molecule type" value="Genomic_DNA"/>
</dbReference>
<dbReference type="Pfam" id="PF04488">
    <property type="entry name" value="Gly_transf_sug"/>
    <property type="match status" value="1"/>
</dbReference>
<dbReference type="OrthoDB" id="409543at2759"/>
<organism evidence="10 13">
    <name type="scientific">Didymodactylos carnosus</name>
    <dbReference type="NCBI Taxonomy" id="1234261"/>
    <lineage>
        <taxon>Eukaryota</taxon>
        <taxon>Metazoa</taxon>
        <taxon>Spiralia</taxon>
        <taxon>Gnathifera</taxon>
        <taxon>Rotifera</taxon>
        <taxon>Eurotatoria</taxon>
        <taxon>Bdelloidea</taxon>
        <taxon>Philodinida</taxon>
        <taxon>Philodinidae</taxon>
        <taxon>Didymodactylos</taxon>
    </lineage>
</organism>
<comment type="similarity">
    <text evidence="2">Belongs to the glycosyltransferase 32 family.</text>
</comment>
<dbReference type="Proteomes" id="UP000681722">
    <property type="component" value="Unassembled WGS sequence"/>
</dbReference>
<dbReference type="InterPro" id="IPR029044">
    <property type="entry name" value="Nucleotide-diphossugar_trans"/>
</dbReference>